<evidence type="ECO:0008006" key="3">
    <source>
        <dbReference type="Google" id="ProtNLM"/>
    </source>
</evidence>
<sequence length="170" mass="18874">MDSALLNPEHQFLGCLMQLPIDPVRRALTGMRPSDLADPAASFVLHLAIRAVAAAQPPTPVVLFEHAHELAARPRCSRLREIALWIANVYEVAPLAPEQHVLYLKAAVLKVAWRRAVAEYAQRLLQAVTESPSHDLRALADDTEALDELWARYEAARQQHCVVPRPEVAA</sequence>
<gene>
    <name evidence="1" type="ORF">FNH05_15270</name>
</gene>
<dbReference type="OrthoDB" id="3627722at2"/>
<keyword evidence="2" id="KW-1185">Reference proteome</keyword>
<dbReference type="InterPro" id="IPR016136">
    <property type="entry name" value="DNA_helicase_N/primase_C"/>
</dbReference>
<dbReference type="EMBL" id="VJWX01000131">
    <property type="protein sequence ID" value="TVT50724.1"/>
    <property type="molecule type" value="Genomic_DNA"/>
</dbReference>
<name>A0A558CPM2_9PSEU</name>
<organism evidence="1 2">
    <name type="scientific">Amycolatopsis rhizosphaerae</name>
    <dbReference type="NCBI Taxonomy" id="2053003"/>
    <lineage>
        <taxon>Bacteria</taxon>
        <taxon>Bacillati</taxon>
        <taxon>Actinomycetota</taxon>
        <taxon>Actinomycetes</taxon>
        <taxon>Pseudonocardiales</taxon>
        <taxon>Pseudonocardiaceae</taxon>
        <taxon>Amycolatopsis</taxon>
    </lineage>
</organism>
<evidence type="ECO:0000313" key="1">
    <source>
        <dbReference type="EMBL" id="TVT50724.1"/>
    </source>
</evidence>
<dbReference type="Proteomes" id="UP000320011">
    <property type="component" value="Unassembled WGS sequence"/>
</dbReference>
<accession>A0A558CPM2</accession>
<protein>
    <recommendedName>
        <fullName evidence="3">DnaB-like helicase N terminal domain-containing protein</fullName>
    </recommendedName>
</protein>
<comment type="caution">
    <text evidence="1">The sequence shown here is derived from an EMBL/GenBank/DDBJ whole genome shotgun (WGS) entry which is preliminary data.</text>
</comment>
<evidence type="ECO:0000313" key="2">
    <source>
        <dbReference type="Proteomes" id="UP000320011"/>
    </source>
</evidence>
<reference evidence="1 2" key="2">
    <citation type="submission" date="2019-08" db="EMBL/GenBank/DDBJ databases">
        <title>Amycolatopsis acidicola sp. nov., isolated from peat swamp forest soil.</title>
        <authorList>
            <person name="Srisuk N."/>
        </authorList>
    </citation>
    <scope>NUCLEOTIDE SEQUENCE [LARGE SCALE GENOMIC DNA]</scope>
    <source>
        <strain evidence="1 2">TBRC 6029</strain>
    </source>
</reference>
<reference evidence="1 2" key="1">
    <citation type="submission" date="2019-07" db="EMBL/GenBank/DDBJ databases">
        <authorList>
            <person name="Duangmal K."/>
            <person name="Teo W.F.A."/>
        </authorList>
    </citation>
    <scope>NUCLEOTIDE SEQUENCE [LARGE SCALE GENOMIC DNA]</scope>
    <source>
        <strain evidence="1 2">TBRC 6029</strain>
    </source>
</reference>
<proteinExistence type="predicted"/>
<dbReference type="Gene3D" id="1.10.860.10">
    <property type="entry name" value="DNAb Helicase, Chain A"/>
    <property type="match status" value="1"/>
</dbReference>
<dbReference type="RefSeq" id="WP_144588695.1">
    <property type="nucleotide sequence ID" value="NZ_VJWX01000131.1"/>
</dbReference>
<dbReference type="AlphaFoldDB" id="A0A558CPM2"/>